<dbReference type="Gene3D" id="3.40.50.11820">
    <property type="match status" value="1"/>
</dbReference>
<proteinExistence type="inferred from homology"/>
<dbReference type="RefSeq" id="WP_149732289.1">
    <property type="nucleotide sequence ID" value="NZ_FMXB01000014.1"/>
</dbReference>
<keyword evidence="5" id="KW-0777">Teichoic acid biosynthesis</keyword>
<dbReference type="SUPFAM" id="SSF53756">
    <property type="entry name" value="UDP-Glycosyltransferase/glycogen phosphorylase"/>
    <property type="match status" value="1"/>
</dbReference>
<organism evidence="7 8">
    <name type="scientific">Methanobrevibacter millerae</name>
    <dbReference type="NCBI Taxonomy" id="230361"/>
    <lineage>
        <taxon>Archaea</taxon>
        <taxon>Methanobacteriati</taxon>
        <taxon>Methanobacteriota</taxon>
        <taxon>Methanomada group</taxon>
        <taxon>Methanobacteria</taxon>
        <taxon>Methanobacteriales</taxon>
        <taxon>Methanobacteriaceae</taxon>
        <taxon>Methanobrevibacter</taxon>
    </lineage>
</organism>
<comment type="subcellular location">
    <subcellularLocation>
        <location evidence="1">Cell membrane</location>
        <topology evidence="1">Peripheral membrane protein</topology>
    </subcellularLocation>
</comment>
<dbReference type="OrthoDB" id="46222at2157"/>
<keyword evidence="8" id="KW-1185">Reference proteome</keyword>
<evidence type="ECO:0000256" key="2">
    <source>
        <dbReference type="ARBA" id="ARBA00010488"/>
    </source>
</evidence>
<comment type="similarity">
    <text evidence="2">Belongs to the CDP-glycerol glycerophosphotransferase family.</text>
</comment>
<dbReference type="PANTHER" id="PTHR37316">
    <property type="entry name" value="TEICHOIC ACID GLYCEROL-PHOSPHATE PRIMASE"/>
    <property type="match status" value="1"/>
</dbReference>
<keyword evidence="6" id="KW-0472">Membrane</keyword>
<dbReference type="InterPro" id="IPR043148">
    <property type="entry name" value="TagF_C"/>
</dbReference>
<dbReference type="InterPro" id="IPR007554">
    <property type="entry name" value="Glycerophosphate_synth"/>
</dbReference>
<evidence type="ECO:0000313" key="7">
    <source>
        <dbReference type="EMBL" id="SDA62597.1"/>
    </source>
</evidence>
<accession>A0A1G5WYJ5</accession>
<evidence type="ECO:0000256" key="5">
    <source>
        <dbReference type="ARBA" id="ARBA00022944"/>
    </source>
</evidence>
<dbReference type="InterPro" id="IPR043149">
    <property type="entry name" value="TagF_N"/>
</dbReference>
<dbReference type="Pfam" id="PF04464">
    <property type="entry name" value="Glyphos_transf"/>
    <property type="match status" value="1"/>
</dbReference>
<evidence type="ECO:0000256" key="6">
    <source>
        <dbReference type="ARBA" id="ARBA00023136"/>
    </source>
</evidence>
<keyword evidence="3" id="KW-1003">Cell membrane</keyword>
<sequence>MSKPFSLKIINSIFKIISSILPVKRRVLFLGSPRNATLMENDQLVYDALTCDKKVIIKPMPHTLRDIFHISFFIMTSKVIVLDDNYRYFAYIPLKNNQKLVQLWHGPGAFKKVALALPNHPIIEEYTHAQYDAFIISSPHVSDHFENCFKLSPNRIKPLGYPLSDLLINNKTELKHEFLEKFPELENKNIILYLPTYRRYEHMELLDFDYGIDWEQLNQYLTETHSVFLVKRHPLQIHDKIEFVPKNYERIIDLGDVSYLSLMVGADVFITDYSSAFFDYLLLDKPIIFYCTDSEEYISKTGIYLKFPEDLPGHYCKTFNELLDTLNNLENEVNYKEFKDKYMESCDGHSTEKVVNLIMGYLE</sequence>
<dbReference type="Proteomes" id="UP000323439">
    <property type="component" value="Unassembled WGS sequence"/>
</dbReference>
<name>A0A1G5WYJ5_9EURY</name>
<protein>
    <submittedName>
        <fullName evidence="7">CDP-glycerol glycerophosphotransferase, TagB/SpsB family</fullName>
    </submittedName>
</protein>
<reference evidence="7 8" key="1">
    <citation type="submission" date="2016-10" db="EMBL/GenBank/DDBJ databases">
        <authorList>
            <person name="Varghese N."/>
            <person name="Submissions S."/>
        </authorList>
    </citation>
    <scope>NUCLEOTIDE SEQUENCE [LARGE SCALE GENOMIC DNA]</scope>
    <source>
        <strain evidence="7 8">DSM 16643</strain>
    </source>
</reference>
<gene>
    <name evidence="7" type="ORF">SAMN02910315_01766</name>
</gene>
<dbReference type="PANTHER" id="PTHR37316:SF2">
    <property type="entry name" value="TEICHOIC ACID RIBITOL-PHOSPHATE POLYMERASE TARK"/>
    <property type="match status" value="1"/>
</dbReference>
<dbReference type="GO" id="GO:0047355">
    <property type="term" value="F:CDP-glycerol glycerophosphotransferase activity"/>
    <property type="evidence" value="ECO:0007669"/>
    <property type="project" value="InterPro"/>
</dbReference>
<evidence type="ECO:0000256" key="1">
    <source>
        <dbReference type="ARBA" id="ARBA00004202"/>
    </source>
</evidence>
<dbReference type="InterPro" id="IPR051612">
    <property type="entry name" value="Teichoic_Acid_Biosynth"/>
</dbReference>
<dbReference type="GO" id="GO:0005886">
    <property type="term" value="C:plasma membrane"/>
    <property type="evidence" value="ECO:0007669"/>
    <property type="project" value="UniProtKB-SubCell"/>
</dbReference>
<dbReference type="AlphaFoldDB" id="A0A1G5WYJ5"/>
<keyword evidence="4 7" id="KW-0808">Transferase</keyword>
<evidence type="ECO:0000256" key="4">
    <source>
        <dbReference type="ARBA" id="ARBA00022679"/>
    </source>
</evidence>
<evidence type="ECO:0000313" key="8">
    <source>
        <dbReference type="Proteomes" id="UP000323439"/>
    </source>
</evidence>
<evidence type="ECO:0000256" key="3">
    <source>
        <dbReference type="ARBA" id="ARBA00022475"/>
    </source>
</evidence>
<dbReference type="EMBL" id="FMXB01000014">
    <property type="protein sequence ID" value="SDA62597.1"/>
    <property type="molecule type" value="Genomic_DNA"/>
</dbReference>
<dbReference type="Gene3D" id="3.40.50.12580">
    <property type="match status" value="1"/>
</dbReference>